<keyword evidence="5" id="KW-1185">Reference proteome</keyword>
<evidence type="ECO:0000256" key="1">
    <source>
        <dbReference type="ARBA" id="ARBA00022527"/>
    </source>
</evidence>
<evidence type="ECO:0000313" key="4">
    <source>
        <dbReference type="EMBL" id="PSL51693.1"/>
    </source>
</evidence>
<reference evidence="4 5" key="1">
    <citation type="submission" date="2018-03" db="EMBL/GenBank/DDBJ databases">
        <title>Genomic Encyclopedia of Type Strains, Phase III (KMG-III): the genomes of soil and plant-associated and newly described type strains.</title>
        <authorList>
            <person name="Whitman W."/>
        </authorList>
    </citation>
    <scope>NUCLEOTIDE SEQUENCE [LARGE SCALE GENOMIC DNA]</scope>
    <source>
        <strain evidence="4 5">CGMCC 4.7097</strain>
    </source>
</reference>
<gene>
    <name evidence="4" type="ORF">B0I31_1186</name>
</gene>
<dbReference type="InterPro" id="IPR041359">
    <property type="entry name" value="MetOD1"/>
</dbReference>
<dbReference type="InterPro" id="IPR036890">
    <property type="entry name" value="HATPase_C_sf"/>
</dbReference>
<dbReference type="Pfam" id="PF13581">
    <property type="entry name" value="HATPase_c_2"/>
    <property type="match status" value="1"/>
</dbReference>
<dbReference type="PANTHER" id="PTHR35526">
    <property type="entry name" value="ANTI-SIGMA-F FACTOR RSBW-RELATED"/>
    <property type="match status" value="1"/>
</dbReference>
<keyword evidence="1" id="KW-0723">Serine/threonine-protein kinase</keyword>
<dbReference type="InterPro" id="IPR050267">
    <property type="entry name" value="Anti-sigma-factor_SerPK"/>
</dbReference>
<dbReference type="Gene3D" id="3.30.565.10">
    <property type="entry name" value="Histidine kinase-like ATPase, C-terminal domain"/>
    <property type="match status" value="1"/>
</dbReference>
<dbReference type="PANTHER" id="PTHR35526:SF3">
    <property type="entry name" value="ANTI-SIGMA-F FACTOR RSBW"/>
    <property type="match status" value="1"/>
</dbReference>
<comment type="caution">
    <text evidence="4">The sequence shown here is derived from an EMBL/GenBank/DDBJ whole genome shotgun (WGS) entry which is preliminary data.</text>
</comment>
<feature type="domain" description="Histidine kinase/HSP90-like ATPase" evidence="2">
    <location>
        <begin position="11"/>
        <end position="117"/>
    </location>
</feature>
<protein>
    <submittedName>
        <fullName evidence="4">Anti-sigma regulatory factor (Ser/Thr protein kinase)</fullName>
    </submittedName>
</protein>
<organism evidence="4 5">
    <name type="scientific">Saccharothrix carnea</name>
    <dbReference type="NCBI Taxonomy" id="1280637"/>
    <lineage>
        <taxon>Bacteria</taxon>
        <taxon>Bacillati</taxon>
        <taxon>Actinomycetota</taxon>
        <taxon>Actinomycetes</taxon>
        <taxon>Pseudonocardiales</taxon>
        <taxon>Pseudonocardiaceae</taxon>
        <taxon>Saccharothrix</taxon>
    </lineage>
</organism>
<keyword evidence="4" id="KW-0418">Kinase</keyword>
<sequence length="320" mass="34470">MDWFLDRNDRRVPTALRRDIRDYLARHSDIDPEHLADAELIAQEMLANAIDHSDGPIWVSLEWSEANPVLTVRDMGATFTLPEHVPDTAQPRGRGLWLISQLAPEFTVAARRVGKAVESVLPLTRPVEPLDPPRHTVNPLPHLSEAAPRGGFGRESFLRALVVQLANAVEAQQGPDAAQRAIAQVAVDVGGQAELEFRQATGITGTALTPQQIADCAIRLKAAIGGGFRVVEVADERIVLVNSQCPFGLEVRQSPSLCRMTTAVFGGIAARNTGRAAVTLEERIAIGDPGCRVVIHLGDSAAEATRAHHYTAAPPSTAGR</sequence>
<keyword evidence="4" id="KW-0808">Transferase</keyword>
<evidence type="ECO:0000313" key="5">
    <source>
        <dbReference type="Proteomes" id="UP000241118"/>
    </source>
</evidence>
<dbReference type="Pfam" id="PF18546">
    <property type="entry name" value="MetOD1"/>
    <property type="match status" value="1"/>
</dbReference>
<evidence type="ECO:0000259" key="2">
    <source>
        <dbReference type="Pfam" id="PF13581"/>
    </source>
</evidence>
<dbReference type="InterPro" id="IPR003594">
    <property type="entry name" value="HATPase_dom"/>
</dbReference>
<feature type="domain" description="Metanogen output" evidence="3">
    <location>
        <begin position="162"/>
        <end position="296"/>
    </location>
</feature>
<dbReference type="SUPFAM" id="SSF55874">
    <property type="entry name" value="ATPase domain of HSP90 chaperone/DNA topoisomerase II/histidine kinase"/>
    <property type="match status" value="1"/>
</dbReference>
<evidence type="ECO:0000259" key="3">
    <source>
        <dbReference type="Pfam" id="PF18546"/>
    </source>
</evidence>
<dbReference type="RefSeq" id="WP_106619579.1">
    <property type="nucleotide sequence ID" value="NZ_PYAX01000018.1"/>
</dbReference>
<dbReference type="Proteomes" id="UP000241118">
    <property type="component" value="Unassembled WGS sequence"/>
</dbReference>
<dbReference type="EMBL" id="PYAX01000018">
    <property type="protein sequence ID" value="PSL51693.1"/>
    <property type="molecule type" value="Genomic_DNA"/>
</dbReference>
<dbReference type="CDD" id="cd16936">
    <property type="entry name" value="HATPase_RsbW-like"/>
    <property type="match status" value="1"/>
</dbReference>
<name>A0A2P8HZQ3_SACCR</name>
<dbReference type="OrthoDB" id="4088450at2"/>
<proteinExistence type="predicted"/>
<accession>A0A2P8HZQ3</accession>
<dbReference type="AlphaFoldDB" id="A0A2P8HZQ3"/>
<dbReference type="GO" id="GO:0004674">
    <property type="term" value="F:protein serine/threonine kinase activity"/>
    <property type="evidence" value="ECO:0007669"/>
    <property type="project" value="UniProtKB-KW"/>
</dbReference>